<proteinExistence type="predicted"/>
<dbReference type="PANTHER" id="PTHR41983">
    <property type="entry name" value="SHORT-CHAIN FATTY ACID TRANSPORTER-RELATED"/>
    <property type="match status" value="1"/>
</dbReference>
<organism evidence="2 3">
    <name type="scientific">Halalkalibacter nanhaiisediminis</name>
    <dbReference type="NCBI Taxonomy" id="688079"/>
    <lineage>
        <taxon>Bacteria</taxon>
        <taxon>Bacillati</taxon>
        <taxon>Bacillota</taxon>
        <taxon>Bacilli</taxon>
        <taxon>Bacillales</taxon>
        <taxon>Bacillaceae</taxon>
        <taxon>Halalkalibacter</taxon>
    </lineage>
</organism>
<keyword evidence="3" id="KW-1185">Reference proteome</keyword>
<keyword evidence="1" id="KW-1133">Transmembrane helix</keyword>
<evidence type="ECO:0000313" key="3">
    <source>
        <dbReference type="Proteomes" id="UP000315711"/>
    </source>
</evidence>
<dbReference type="EMBL" id="VLKZ01000008">
    <property type="protein sequence ID" value="TWI54720.1"/>
    <property type="molecule type" value="Genomic_DNA"/>
</dbReference>
<dbReference type="Proteomes" id="UP000315711">
    <property type="component" value="Unassembled WGS sequence"/>
</dbReference>
<dbReference type="GO" id="GO:0005886">
    <property type="term" value="C:plasma membrane"/>
    <property type="evidence" value="ECO:0007669"/>
    <property type="project" value="TreeGrafter"/>
</dbReference>
<evidence type="ECO:0000256" key="1">
    <source>
        <dbReference type="SAM" id="Phobius"/>
    </source>
</evidence>
<accession>A0A562QEX4</accession>
<dbReference type="InterPro" id="IPR006160">
    <property type="entry name" value="SCFA_transpt_AtoE"/>
</dbReference>
<dbReference type="PANTHER" id="PTHR41983:SF2">
    <property type="entry name" value="SHORT-CHAIN FATTY ACID TRANSPORTER-RELATED"/>
    <property type="match status" value="1"/>
</dbReference>
<comment type="caution">
    <text evidence="2">The sequence shown here is derived from an EMBL/GenBank/DDBJ whole genome shotgun (WGS) entry which is preliminary data.</text>
</comment>
<feature type="transmembrane region" description="Helical" evidence="1">
    <location>
        <begin position="50"/>
        <end position="73"/>
    </location>
</feature>
<dbReference type="Pfam" id="PF02667">
    <property type="entry name" value="SCFA_trans"/>
    <property type="match status" value="1"/>
</dbReference>
<protein>
    <submittedName>
        <fullName evidence="2">Short-chain fatty acids transporter</fullName>
    </submittedName>
</protein>
<name>A0A562QEX4_9BACI</name>
<feature type="transmembrane region" description="Helical" evidence="1">
    <location>
        <begin position="24"/>
        <end position="43"/>
    </location>
</feature>
<keyword evidence="1" id="KW-0472">Membrane</keyword>
<sequence length="74" mass="8187">MIEAALELGASPVKTAMRVQLGDAWNNMVQPFLLLPVLAIAGLKLKDIMGYLVMIMFWIGIVFGTSVLIWGYFV</sequence>
<keyword evidence="1" id="KW-0812">Transmembrane</keyword>
<dbReference type="AlphaFoldDB" id="A0A562QEX4"/>
<reference evidence="2 3" key="1">
    <citation type="journal article" date="2015" name="Stand. Genomic Sci.">
        <title>Genomic Encyclopedia of Bacterial and Archaeal Type Strains, Phase III: the genomes of soil and plant-associated and newly described type strains.</title>
        <authorList>
            <person name="Whitman W.B."/>
            <person name="Woyke T."/>
            <person name="Klenk H.P."/>
            <person name="Zhou Y."/>
            <person name="Lilburn T.G."/>
            <person name="Beck B.J."/>
            <person name="De Vos P."/>
            <person name="Vandamme P."/>
            <person name="Eisen J.A."/>
            <person name="Garrity G."/>
            <person name="Hugenholtz P."/>
            <person name="Kyrpides N.C."/>
        </authorList>
    </citation>
    <scope>NUCLEOTIDE SEQUENCE [LARGE SCALE GENOMIC DNA]</scope>
    <source>
        <strain evidence="2 3">CGMCC 1.10116</strain>
    </source>
</reference>
<dbReference type="OrthoDB" id="2375554at2"/>
<gene>
    <name evidence="2" type="ORF">IQ10_02945</name>
</gene>
<evidence type="ECO:0000313" key="2">
    <source>
        <dbReference type="EMBL" id="TWI54720.1"/>
    </source>
</evidence>